<protein>
    <submittedName>
        <fullName evidence="2">Uncharacterized protein</fullName>
    </submittedName>
</protein>
<accession>W2RKZ0</accession>
<feature type="compositionally biased region" description="Polar residues" evidence="1">
    <location>
        <begin position="254"/>
        <end position="267"/>
    </location>
</feature>
<dbReference type="GeneID" id="19975317"/>
<feature type="region of interest" description="Disordered" evidence="1">
    <location>
        <begin position="241"/>
        <end position="334"/>
    </location>
</feature>
<feature type="compositionally biased region" description="Low complexity" evidence="1">
    <location>
        <begin position="443"/>
        <end position="459"/>
    </location>
</feature>
<dbReference type="Proteomes" id="UP000030752">
    <property type="component" value="Unassembled WGS sequence"/>
</dbReference>
<evidence type="ECO:0000256" key="1">
    <source>
        <dbReference type="SAM" id="MobiDB-lite"/>
    </source>
</evidence>
<keyword evidence="3" id="KW-1185">Reference proteome</keyword>
<name>W2RKZ0_CYPE1</name>
<feature type="compositionally biased region" description="Polar residues" evidence="1">
    <location>
        <begin position="197"/>
        <end position="209"/>
    </location>
</feature>
<feature type="region of interest" description="Disordered" evidence="1">
    <location>
        <begin position="121"/>
        <end position="209"/>
    </location>
</feature>
<organism evidence="2 3">
    <name type="scientific">Cyphellophora europaea (strain CBS 101466)</name>
    <name type="common">Phialophora europaea</name>
    <dbReference type="NCBI Taxonomy" id="1220924"/>
    <lineage>
        <taxon>Eukaryota</taxon>
        <taxon>Fungi</taxon>
        <taxon>Dikarya</taxon>
        <taxon>Ascomycota</taxon>
        <taxon>Pezizomycotina</taxon>
        <taxon>Eurotiomycetes</taxon>
        <taxon>Chaetothyriomycetidae</taxon>
        <taxon>Chaetothyriales</taxon>
        <taxon>Cyphellophoraceae</taxon>
        <taxon>Cyphellophora</taxon>
    </lineage>
</organism>
<feature type="region of interest" description="Disordered" evidence="1">
    <location>
        <begin position="437"/>
        <end position="459"/>
    </location>
</feature>
<dbReference type="EMBL" id="KB822724">
    <property type="protein sequence ID" value="ETN36990.1"/>
    <property type="molecule type" value="Genomic_DNA"/>
</dbReference>
<feature type="compositionally biased region" description="Basic and acidic residues" evidence="1">
    <location>
        <begin position="175"/>
        <end position="188"/>
    </location>
</feature>
<evidence type="ECO:0000313" key="2">
    <source>
        <dbReference type="EMBL" id="ETN36990.1"/>
    </source>
</evidence>
<proteinExistence type="predicted"/>
<dbReference type="OrthoDB" id="3641178at2759"/>
<dbReference type="InParanoid" id="W2RKZ0"/>
<dbReference type="AlphaFoldDB" id="W2RKZ0"/>
<sequence>MSTNPAHVAHARGGSARLIPPQELIRIRKLYLEKRYKNCIAACDELVQTPPSTPVTPSFFTNTPLELHPVHRMFLVFHQAISYESMGLAAHKYSQNKLRFFESAKERFDVALEVLPQPFAGGENGSYGDDQAGSPISQIDPNDESGYGSNSSKPNSPLDASDVSEDEATSPFPDRSMDEAGVTKHEETLSLTGLGGDTSSDIPRMQVSQRTRAVSIESLASDASGPSFSRMFAIPDFSKYSPRRDRVEQDSDLSDTGSETPKANRSANMLPRSTPVVQVVYADSDSSDDEDTDNQKQMGWLPRSSRSLNLAAHEVNSSDEESDDAVGTPSKAPTPLALATPVIAAIDSLSKPAAGKAQVFRLSASLSSNHMLCEDLMPPPLFSKYKKVAKIQSDDPAATSRSPRPLPRMPFSSHSQLNLLPARKTAVQTLISKYEGTIPGPDTPSSYTTATPPPSTLTQTTLHTPITPRFKMIHHAFDTAVAEDHLAAYLTSRSLANYNAQLAAFRTCLLTVSEHVGELLVAAETLQRQHEEEKRLAALRDAPDGLPTNRLASMWLLSTPGKPTGANGWHGGAGRRLQDSTTLSASRSQLLARSESLRGRKKLPLRNRVEESEERRAERIKKLRDHGFHVRKERYGWKGGDYYEAFRRKAEIELVA</sequence>
<dbReference type="RefSeq" id="XP_008720522.1">
    <property type="nucleotide sequence ID" value="XM_008722300.1"/>
</dbReference>
<dbReference type="HOGENOM" id="CLU_417970_0_0_1"/>
<dbReference type="eggNOG" id="ENOG502SZWN">
    <property type="taxonomic scope" value="Eukaryota"/>
</dbReference>
<evidence type="ECO:0000313" key="3">
    <source>
        <dbReference type="Proteomes" id="UP000030752"/>
    </source>
</evidence>
<gene>
    <name evidence="2" type="ORF">HMPREF1541_07978</name>
</gene>
<feature type="region of interest" description="Disordered" evidence="1">
    <location>
        <begin position="392"/>
        <end position="413"/>
    </location>
</feature>
<reference evidence="2 3" key="1">
    <citation type="submission" date="2013-03" db="EMBL/GenBank/DDBJ databases">
        <title>The Genome Sequence of Phialophora europaea CBS 101466.</title>
        <authorList>
            <consortium name="The Broad Institute Genomics Platform"/>
            <person name="Cuomo C."/>
            <person name="de Hoog S."/>
            <person name="Gorbushina A."/>
            <person name="Walker B."/>
            <person name="Young S.K."/>
            <person name="Zeng Q."/>
            <person name="Gargeya S."/>
            <person name="Fitzgerald M."/>
            <person name="Haas B."/>
            <person name="Abouelleil A."/>
            <person name="Allen A.W."/>
            <person name="Alvarado L."/>
            <person name="Arachchi H.M."/>
            <person name="Berlin A.M."/>
            <person name="Chapman S.B."/>
            <person name="Gainer-Dewar J."/>
            <person name="Goldberg J."/>
            <person name="Griggs A."/>
            <person name="Gujja S."/>
            <person name="Hansen M."/>
            <person name="Howarth C."/>
            <person name="Imamovic A."/>
            <person name="Ireland A."/>
            <person name="Larimer J."/>
            <person name="McCowan C."/>
            <person name="Murphy C."/>
            <person name="Pearson M."/>
            <person name="Poon T.W."/>
            <person name="Priest M."/>
            <person name="Roberts A."/>
            <person name="Saif S."/>
            <person name="Shea T."/>
            <person name="Sisk P."/>
            <person name="Sykes S."/>
            <person name="Wortman J."/>
            <person name="Nusbaum C."/>
            <person name="Birren B."/>
        </authorList>
    </citation>
    <scope>NUCLEOTIDE SEQUENCE [LARGE SCALE GENOMIC DNA]</scope>
    <source>
        <strain evidence="2 3">CBS 101466</strain>
    </source>
</reference>
<dbReference type="VEuPathDB" id="FungiDB:HMPREF1541_07978"/>